<proteinExistence type="inferred from homology"/>
<evidence type="ECO:0000259" key="6">
    <source>
        <dbReference type="PROSITE" id="PS51462"/>
    </source>
</evidence>
<dbReference type="SUPFAM" id="SSF55811">
    <property type="entry name" value="Nudix"/>
    <property type="match status" value="1"/>
</dbReference>
<keyword evidence="5" id="KW-0460">Magnesium</keyword>
<dbReference type="GO" id="GO:0046872">
    <property type="term" value="F:metal ion binding"/>
    <property type="evidence" value="ECO:0007669"/>
    <property type="project" value="UniProtKB-KW"/>
</dbReference>
<dbReference type="PRINTS" id="PR00502">
    <property type="entry name" value="NUDIXFAMILY"/>
</dbReference>
<dbReference type="Pfam" id="PF00293">
    <property type="entry name" value="NUDIX"/>
    <property type="match status" value="1"/>
</dbReference>
<sequence>MTNSLHNIRNLLKTIDRSQETDALEKAGWSIKIKGKPGYHSVKDVVDMGSGNQNSYILHDGSTVHHSDVDDLSLEAKPKTAHSAPGNVAKVTQLTARLKRSVTKSSNTPTSLDAIKKKYRDKKELPLDQQIKNIKQANSPRSEKPFSKQIAEVKLKYSNSLGKSQDDGLPFSSVVCVIHNGNVLMGRRNDTKRYVFPGGMGNPGETPEETAKRELKEETGLTPDSLVFIGKKSLKSASGRSLNVNVFACHHPHDQASGNLDPDQEVSTWESVPVQNGKLPETVEQNLHIPRPNNLVLQLLESDAK</sequence>
<keyword evidence="3" id="KW-0479">Metal-binding</keyword>
<keyword evidence="4 7" id="KW-0378">Hydrolase</keyword>
<evidence type="ECO:0000256" key="1">
    <source>
        <dbReference type="ARBA" id="ARBA00001946"/>
    </source>
</evidence>
<dbReference type="PROSITE" id="PS00893">
    <property type="entry name" value="NUDIX_BOX"/>
    <property type="match status" value="1"/>
</dbReference>
<feature type="domain" description="Nudix hydrolase" evidence="6">
    <location>
        <begin position="168"/>
        <end position="295"/>
    </location>
</feature>
<reference evidence="7" key="1">
    <citation type="submission" date="2020-05" db="EMBL/GenBank/DDBJ databases">
        <authorList>
            <person name="Chiriac C."/>
            <person name="Salcher M."/>
            <person name="Ghai R."/>
            <person name="Kavagutti S V."/>
        </authorList>
    </citation>
    <scope>NUCLEOTIDE SEQUENCE</scope>
</reference>
<organism evidence="7">
    <name type="scientific">uncultured Caudovirales phage</name>
    <dbReference type="NCBI Taxonomy" id="2100421"/>
    <lineage>
        <taxon>Viruses</taxon>
        <taxon>Duplodnaviria</taxon>
        <taxon>Heunggongvirae</taxon>
        <taxon>Uroviricota</taxon>
        <taxon>Caudoviricetes</taxon>
        <taxon>Peduoviridae</taxon>
        <taxon>Maltschvirus</taxon>
        <taxon>Maltschvirus maltsch</taxon>
    </lineage>
</organism>
<evidence type="ECO:0000256" key="2">
    <source>
        <dbReference type="ARBA" id="ARBA00005582"/>
    </source>
</evidence>
<evidence type="ECO:0000313" key="7">
    <source>
        <dbReference type="EMBL" id="CAB5220965.1"/>
    </source>
</evidence>
<dbReference type="InterPro" id="IPR000086">
    <property type="entry name" value="NUDIX_hydrolase_dom"/>
</dbReference>
<comment type="cofactor">
    <cofactor evidence="1">
        <name>Mg(2+)</name>
        <dbReference type="ChEBI" id="CHEBI:18420"/>
    </cofactor>
</comment>
<dbReference type="InterPro" id="IPR020476">
    <property type="entry name" value="Nudix_hydrolase"/>
</dbReference>
<dbReference type="PANTHER" id="PTHR43758:SF8">
    <property type="entry name" value="8-OXO-DGTP DIPHOSPHATASE YTKD-RELATED"/>
    <property type="match status" value="1"/>
</dbReference>
<protein>
    <submittedName>
        <fullName evidence="7">Nudix_Hydrolase domain containing protein</fullName>
    </submittedName>
</protein>
<dbReference type="GO" id="GO:0016818">
    <property type="term" value="F:hydrolase activity, acting on acid anhydrides, in phosphorus-containing anhydrides"/>
    <property type="evidence" value="ECO:0007669"/>
    <property type="project" value="TreeGrafter"/>
</dbReference>
<evidence type="ECO:0000256" key="5">
    <source>
        <dbReference type="ARBA" id="ARBA00022842"/>
    </source>
</evidence>
<dbReference type="EMBL" id="LR798292">
    <property type="protein sequence ID" value="CAB5220965.1"/>
    <property type="molecule type" value="Genomic_DNA"/>
</dbReference>
<dbReference type="PROSITE" id="PS51462">
    <property type="entry name" value="NUDIX"/>
    <property type="match status" value="1"/>
</dbReference>
<dbReference type="InterPro" id="IPR020084">
    <property type="entry name" value="NUDIX_hydrolase_CS"/>
</dbReference>
<dbReference type="Gene3D" id="3.90.79.10">
    <property type="entry name" value="Nucleoside Triphosphate Pyrophosphohydrolase"/>
    <property type="match status" value="1"/>
</dbReference>
<evidence type="ECO:0000256" key="3">
    <source>
        <dbReference type="ARBA" id="ARBA00022723"/>
    </source>
</evidence>
<evidence type="ECO:0000256" key="4">
    <source>
        <dbReference type="ARBA" id="ARBA00022801"/>
    </source>
</evidence>
<accession>A0A6J7WVT9</accession>
<dbReference type="PANTHER" id="PTHR43758">
    <property type="entry name" value="7,8-DIHYDRO-8-OXOGUANINE TRIPHOSPHATASE"/>
    <property type="match status" value="1"/>
</dbReference>
<dbReference type="InterPro" id="IPR015797">
    <property type="entry name" value="NUDIX_hydrolase-like_dom_sf"/>
</dbReference>
<name>A0A6J7WVT9_9CAUD</name>
<comment type="similarity">
    <text evidence="2">Belongs to the Nudix hydrolase family.</text>
</comment>
<gene>
    <name evidence="7" type="ORF">UFOVP244_62</name>
</gene>